<dbReference type="Pfam" id="PF00595">
    <property type="entry name" value="PDZ"/>
    <property type="match status" value="1"/>
</dbReference>
<dbReference type="VEuPathDB" id="VectorBase:LOC119180889"/>
<dbReference type="SUPFAM" id="SSF50156">
    <property type="entry name" value="PDZ domain-like"/>
    <property type="match status" value="1"/>
</dbReference>
<evidence type="ECO:0000313" key="4">
    <source>
        <dbReference type="EMBL" id="KAH8041226.1"/>
    </source>
</evidence>
<organism evidence="4 5">
    <name type="scientific">Rhipicephalus microplus</name>
    <name type="common">Cattle tick</name>
    <name type="synonym">Boophilus microplus</name>
    <dbReference type="NCBI Taxonomy" id="6941"/>
    <lineage>
        <taxon>Eukaryota</taxon>
        <taxon>Metazoa</taxon>
        <taxon>Ecdysozoa</taxon>
        <taxon>Arthropoda</taxon>
        <taxon>Chelicerata</taxon>
        <taxon>Arachnida</taxon>
        <taxon>Acari</taxon>
        <taxon>Parasitiformes</taxon>
        <taxon>Ixodida</taxon>
        <taxon>Ixodoidea</taxon>
        <taxon>Ixodidae</taxon>
        <taxon>Rhipicephalinae</taxon>
        <taxon>Rhipicephalus</taxon>
        <taxon>Boophilus</taxon>
    </lineage>
</organism>
<evidence type="ECO:0000313" key="5">
    <source>
        <dbReference type="Proteomes" id="UP000821866"/>
    </source>
</evidence>
<dbReference type="AlphaFoldDB" id="A0A9J6F341"/>
<feature type="region of interest" description="Disordered" evidence="2">
    <location>
        <begin position="189"/>
        <end position="228"/>
    </location>
</feature>
<accession>A0A9J6F341</accession>
<protein>
    <recommendedName>
        <fullName evidence="3">PDZ domain-containing protein</fullName>
    </recommendedName>
</protein>
<reference evidence="4" key="1">
    <citation type="journal article" date="2020" name="Cell">
        <title>Large-Scale Comparative Analyses of Tick Genomes Elucidate Their Genetic Diversity and Vector Capacities.</title>
        <authorList>
            <consortium name="Tick Genome and Microbiome Consortium (TIGMIC)"/>
            <person name="Jia N."/>
            <person name="Wang J."/>
            <person name="Shi W."/>
            <person name="Du L."/>
            <person name="Sun Y."/>
            <person name="Zhan W."/>
            <person name="Jiang J.F."/>
            <person name="Wang Q."/>
            <person name="Zhang B."/>
            <person name="Ji P."/>
            <person name="Bell-Sakyi L."/>
            <person name="Cui X.M."/>
            <person name="Yuan T.T."/>
            <person name="Jiang B.G."/>
            <person name="Yang W.F."/>
            <person name="Lam T.T."/>
            <person name="Chang Q.C."/>
            <person name="Ding S.J."/>
            <person name="Wang X.J."/>
            <person name="Zhu J.G."/>
            <person name="Ruan X.D."/>
            <person name="Zhao L."/>
            <person name="Wei J.T."/>
            <person name="Ye R.Z."/>
            <person name="Que T.C."/>
            <person name="Du C.H."/>
            <person name="Zhou Y.H."/>
            <person name="Cheng J.X."/>
            <person name="Dai P.F."/>
            <person name="Guo W.B."/>
            <person name="Han X.H."/>
            <person name="Huang E.J."/>
            <person name="Li L.F."/>
            <person name="Wei W."/>
            <person name="Gao Y.C."/>
            <person name="Liu J.Z."/>
            <person name="Shao H.Z."/>
            <person name="Wang X."/>
            <person name="Wang C.C."/>
            <person name="Yang T.C."/>
            <person name="Huo Q.B."/>
            <person name="Li W."/>
            <person name="Chen H.Y."/>
            <person name="Chen S.E."/>
            <person name="Zhou L.G."/>
            <person name="Ni X.B."/>
            <person name="Tian J.H."/>
            <person name="Sheng Y."/>
            <person name="Liu T."/>
            <person name="Pan Y.S."/>
            <person name="Xia L.Y."/>
            <person name="Li J."/>
            <person name="Zhao F."/>
            <person name="Cao W.C."/>
        </authorList>
    </citation>
    <scope>NUCLEOTIDE SEQUENCE</scope>
    <source>
        <strain evidence="4">Rmic-2018</strain>
    </source>
</reference>
<dbReference type="CDD" id="cd06768">
    <property type="entry name" value="PDZ_NHERF-like"/>
    <property type="match status" value="1"/>
</dbReference>
<dbReference type="PANTHER" id="PTHR14191:SF28">
    <property type="entry name" value="GH04176P-RELATED"/>
    <property type="match status" value="1"/>
</dbReference>
<dbReference type="Gene3D" id="2.30.42.10">
    <property type="match status" value="1"/>
</dbReference>
<dbReference type="InterPro" id="IPR051067">
    <property type="entry name" value="NHER"/>
</dbReference>
<keyword evidence="1" id="KW-0677">Repeat</keyword>
<dbReference type="SMART" id="SM00228">
    <property type="entry name" value="PDZ"/>
    <property type="match status" value="1"/>
</dbReference>
<dbReference type="PROSITE" id="PS50106">
    <property type="entry name" value="PDZ"/>
    <property type="match status" value="1"/>
</dbReference>
<dbReference type="Proteomes" id="UP000821866">
    <property type="component" value="Chromosome 1"/>
</dbReference>
<dbReference type="GO" id="GO:0016324">
    <property type="term" value="C:apical plasma membrane"/>
    <property type="evidence" value="ECO:0007669"/>
    <property type="project" value="TreeGrafter"/>
</dbReference>
<dbReference type="EMBL" id="JABSTU010000001">
    <property type="protein sequence ID" value="KAH8041226.1"/>
    <property type="molecule type" value="Genomic_DNA"/>
</dbReference>
<dbReference type="GO" id="GO:0072659">
    <property type="term" value="P:protein localization to plasma membrane"/>
    <property type="evidence" value="ECO:0007669"/>
    <property type="project" value="TreeGrafter"/>
</dbReference>
<gene>
    <name evidence="4" type="ORF">HPB51_014374</name>
</gene>
<dbReference type="PANTHER" id="PTHR14191">
    <property type="entry name" value="PDZ DOMAIN CONTAINING PROTEIN"/>
    <property type="match status" value="1"/>
</dbReference>
<dbReference type="InterPro" id="IPR036034">
    <property type="entry name" value="PDZ_sf"/>
</dbReference>
<reference evidence="4" key="2">
    <citation type="submission" date="2021-09" db="EMBL/GenBank/DDBJ databases">
        <authorList>
            <person name="Jia N."/>
            <person name="Wang J."/>
            <person name="Shi W."/>
            <person name="Du L."/>
            <person name="Sun Y."/>
            <person name="Zhan W."/>
            <person name="Jiang J."/>
            <person name="Wang Q."/>
            <person name="Zhang B."/>
            <person name="Ji P."/>
            <person name="Sakyi L.B."/>
            <person name="Cui X."/>
            <person name="Yuan T."/>
            <person name="Jiang B."/>
            <person name="Yang W."/>
            <person name="Lam T.T.-Y."/>
            <person name="Chang Q."/>
            <person name="Ding S."/>
            <person name="Wang X."/>
            <person name="Zhu J."/>
            <person name="Ruan X."/>
            <person name="Zhao L."/>
            <person name="Wei J."/>
            <person name="Que T."/>
            <person name="Du C."/>
            <person name="Cheng J."/>
            <person name="Dai P."/>
            <person name="Han X."/>
            <person name="Huang E."/>
            <person name="Gao Y."/>
            <person name="Liu J."/>
            <person name="Shao H."/>
            <person name="Ye R."/>
            <person name="Li L."/>
            <person name="Wei W."/>
            <person name="Wang X."/>
            <person name="Wang C."/>
            <person name="Huo Q."/>
            <person name="Li W."/>
            <person name="Guo W."/>
            <person name="Chen H."/>
            <person name="Chen S."/>
            <person name="Zhou L."/>
            <person name="Zhou L."/>
            <person name="Ni X."/>
            <person name="Tian J."/>
            <person name="Zhou Y."/>
            <person name="Sheng Y."/>
            <person name="Liu T."/>
            <person name="Pan Y."/>
            <person name="Xia L."/>
            <person name="Li J."/>
            <person name="Zhao F."/>
            <person name="Cao W."/>
        </authorList>
    </citation>
    <scope>NUCLEOTIDE SEQUENCE</scope>
    <source>
        <strain evidence="4">Rmic-2018</strain>
        <tissue evidence="4">Larvae</tissue>
    </source>
</reference>
<evidence type="ECO:0000256" key="1">
    <source>
        <dbReference type="ARBA" id="ARBA00022737"/>
    </source>
</evidence>
<evidence type="ECO:0000259" key="3">
    <source>
        <dbReference type="PROSITE" id="PS50106"/>
    </source>
</evidence>
<dbReference type="GO" id="GO:0043495">
    <property type="term" value="F:protein-membrane adaptor activity"/>
    <property type="evidence" value="ECO:0007669"/>
    <property type="project" value="TreeGrafter"/>
</dbReference>
<sequence length="662" mass="72734">MATRPVTHTPSETATQTEAVRGLRLCYLRRWQNFKGYGFDVKVDEKGHGFTIHRVDIHSPAELGGLGKDDRLLEVNGTSVEGKTLLEVFDLIEKDPLKVDVLVIDKETEQEFAKRREVPSRKSAKLVYKTAPPEMPITPRQKKQAGLLSNTLGFRSTRSRGSLSGHSAAITSRTIGQRLPVPTWLAHTRSGMSEPQAVSVQPPMAGSHPGPGDSPRSNGSTFSPDGDRALLDVDLQNAPVTSVPAIPDGTNIQLPAAAGEAQNGRLPAESGQMMQASFHRVIAHQKQIHDILFDASCKVPNTHRSQIIGLLRQIVQECADIRAIAENQGGRMDELRHQLALSRHSASLGAALSAPRPVQTAVTYAAAAARSTARPTVVPPVWPETCSHPVLPSHWSEIADQHTTHTTRREHEHIMFLTPLIPSTNPANEVTKIIKSNIDPMREKIGELTIRKTRHGLTILTNDHSAITRLKNALEKNAITSMSLSVRLPQKRKPRVKLTGVDSDIPAANIISQLNMRNPNLHLDPTTCRVAVSYKERSGNFTHVLEVDPSTCRSLLAQERVLLGWTACSVSEDFRVPLCTYCATYGHTRKSCPVANEPDKVVCTKCTGTHLGEACTLRMNDPGIVYNECQKVARPSSHPTGHEMCPILRERVARMRARTDYG</sequence>
<feature type="domain" description="PDZ" evidence="3">
    <location>
        <begin position="25"/>
        <end position="107"/>
    </location>
</feature>
<feature type="compositionally biased region" description="Polar residues" evidence="2">
    <location>
        <begin position="190"/>
        <end position="199"/>
    </location>
</feature>
<keyword evidence="5" id="KW-1185">Reference proteome</keyword>
<comment type="caution">
    <text evidence="4">The sequence shown here is derived from an EMBL/GenBank/DDBJ whole genome shotgun (WGS) entry which is preliminary data.</text>
</comment>
<evidence type="ECO:0000256" key="2">
    <source>
        <dbReference type="SAM" id="MobiDB-lite"/>
    </source>
</evidence>
<name>A0A9J6F341_RHIMP</name>
<dbReference type="InterPro" id="IPR001478">
    <property type="entry name" value="PDZ"/>
</dbReference>
<proteinExistence type="predicted"/>